<dbReference type="PANTHER" id="PTHR30627">
    <property type="entry name" value="PEPTIDOGLYCAN D,D-TRANSPEPTIDASE"/>
    <property type="match status" value="1"/>
</dbReference>
<gene>
    <name evidence="8" type="primary">ftsI</name>
    <name evidence="8" type="ORF">NCTC11227_00202</name>
</gene>
<dbReference type="InterPro" id="IPR001460">
    <property type="entry name" value="PCN-bd_Tpept"/>
</dbReference>
<feature type="transmembrane region" description="Helical" evidence="5">
    <location>
        <begin position="70"/>
        <end position="88"/>
    </location>
</feature>
<evidence type="ECO:0000256" key="2">
    <source>
        <dbReference type="ARBA" id="ARBA00022645"/>
    </source>
</evidence>
<keyword evidence="2" id="KW-0645">Protease</keyword>
<keyword evidence="2" id="KW-0121">Carboxypeptidase</keyword>
<sequence length="664" mass="72492">MKKPDQKQGASSKVTPPLRKKTTKNKANPAQNYQEGSSRFGSLFGGSGKKRRQKAATMLGGLQDVGRYKFAWAIVAVCFAILFARAFYLQVTNSSFLIEQGEKLITSKRSVPVYRGMITDMTGAPLAANAPLSTVVFSPYDYAVEYYRLDKIIKTSQNAKTIAKASEDLKQMDLVKLAATANFPLEKLQNAVAIKHDLDLSNEEEVNAALPKGAGSRRLIILPKAPPEIVEPLMALDFVGISEEKFFQRYYLQAEPYAQILGYMAQSSDEKNGGYVGRAGIEAKYEKQLAGERGQVLILKDARQSAIKEIKEIKPTVEGQDIHLTIDSRLQYVLYKELEQVGRTQSARSSSGIVVDVLTGDVLALGSWPSFNSNNLSERTGANERNRPVLDTFEPGSVMKPFTVAAALESGKYSTSSLINTSPGSLYVGGYTIRDSGNYGAITLAKLIQKSSNVASAKIALSLPANAISDMQRRFGFGQKTALNFPAEASGGVSDPSEKEYSRRATLSYGYGQTVTLAQVVQAYAALANNGMLRPLRLVKEDELPEPTQVIEPKNAQAIVKMMELVTEQGGTARAAAINGYRVAGKTGTSRRTNPNGGYYTDQYRTTFAGIAPASNPRFAIAILVEDPRRQFYAGQVSAPVFHNVMKEALRLYNVPFDKPLQLN</sequence>
<dbReference type="GO" id="GO:0004180">
    <property type="term" value="F:carboxypeptidase activity"/>
    <property type="evidence" value="ECO:0007669"/>
    <property type="project" value="UniProtKB-KW"/>
</dbReference>
<dbReference type="InterPro" id="IPR005311">
    <property type="entry name" value="PBP_dimer"/>
</dbReference>
<dbReference type="AlphaFoldDB" id="A0A378PJE2"/>
<dbReference type="Gene3D" id="3.40.710.10">
    <property type="entry name" value="DD-peptidase/beta-lactamase superfamily"/>
    <property type="match status" value="1"/>
</dbReference>
<organism evidence="8 9">
    <name type="scientific">Moraxella ovis</name>
    <dbReference type="NCBI Taxonomy" id="29433"/>
    <lineage>
        <taxon>Bacteria</taxon>
        <taxon>Pseudomonadati</taxon>
        <taxon>Pseudomonadota</taxon>
        <taxon>Gammaproteobacteria</taxon>
        <taxon>Moraxellales</taxon>
        <taxon>Moraxellaceae</taxon>
        <taxon>Moraxella</taxon>
    </lineage>
</organism>
<evidence type="ECO:0000256" key="1">
    <source>
        <dbReference type="ARBA" id="ARBA00004370"/>
    </source>
</evidence>
<keyword evidence="8" id="KW-0328">Glycosyltransferase</keyword>
<evidence type="ECO:0000259" key="6">
    <source>
        <dbReference type="Pfam" id="PF00905"/>
    </source>
</evidence>
<feature type="compositionally biased region" description="Polar residues" evidence="4">
    <location>
        <begin position="25"/>
        <end position="35"/>
    </location>
</feature>
<dbReference type="GO" id="GO:0005886">
    <property type="term" value="C:plasma membrane"/>
    <property type="evidence" value="ECO:0007669"/>
    <property type="project" value="TreeGrafter"/>
</dbReference>
<dbReference type="GO" id="GO:0016757">
    <property type="term" value="F:glycosyltransferase activity"/>
    <property type="evidence" value="ECO:0007669"/>
    <property type="project" value="UniProtKB-KW"/>
</dbReference>
<dbReference type="Proteomes" id="UP000255102">
    <property type="component" value="Unassembled WGS sequence"/>
</dbReference>
<dbReference type="InterPro" id="IPR012338">
    <property type="entry name" value="Beta-lactam/transpept-like"/>
</dbReference>
<proteinExistence type="predicted"/>
<evidence type="ECO:0000256" key="5">
    <source>
        <dbReference type="SAM" id="Phobius"/>
    </source>
</evidence>
<dbReference type="EC" id="2.4.1.129" evidence="8"/>
<dbReference type="STRING" id="29433.MOVS_00975"/>
<dbReference type="InterPro" id="IPR050515">
    <property type="entry name" value="Beta-lactam/transpept"/>
</dbReference>
<dbReference type="SUPFAM" id="SSF56601">
    <property type="entry name" value="beta-lactamase/transpeptidase-like"/>
    <property type="match status" value="1"/>
</dbReference>
<dbReference type="Gene3D" id="3.30.450.330">
    <property type="match status" value="1"/>
</dbReference>
<keyword evidence="8" id="KW-0808">Transferase</keyword>
<protein>
    <submittedName>
        <fullName evidence="8">Peptidoglycan synthase FtsI</fullName>
        <ecNumber evidence="8">2.4.1.129</ecNumber>
    </submittedName>
</protein>
<keyword evidence="5" id="KW-1133">Transmembrane helix</keyword>
<feature type="region of interest" description="Disordered" evidence="4">
    <location>
        <begin position="1"/>
        <end position="48"/>
    </location>
</feature>
<feature type="domain" description="Penicillin-binding protein dimerisation" evidence="7">
    <location>
        <begin position="111"/>
        <end position="310"/>
    </location>
</feature>
<dbReference type="EMBL" id="UGPW01000001">
    <property type="protein sequence ID" value="STY86230.1"/>
    <property type="molecule type" value="Genomic_DNA"/>
</dbReference>
<keyword evidence="2" id="KW-0378">Hydrolase</keyword>
<dbReference type="PANTHER" id="PTHR30627:SF1">
    <property type="entry name" value="PEPTIDOGLYCAN D,D-TRANSPEPTIDASE FTSI"/>
    <property type="match status" value="1"/>
</dbReference>
<evidence type="ECO:0000256" key="3">
    <source>
        <dbReference type="ARBA" id="ARBA00023136"/>
    </source>
</evidence>
<dbReference type="InterPro" id="IPR036138">
    <property type="entry name" value="PBP_dimer_sf"/>
</dbReference>
<dbReference type="GO" id="GO:0008658">
    <property type="term" value="F:penicillin binding"/>
    <property type="evidence" value="ECO:0007669"/>
    <property type="project" value="InterPro"/>
</dbReference>
<accession>A0A378PJE2</accession>
<reference evidence="8 9" key="1">
    <citation type="submission" date="2018-06" db="EMBL/GenBank/DDBJ databases">
        <authorList>
            <consortium name="Pathogen Informatics"/>
            <person name="Doyle S."/>
        </authorList>
    </citation>
    <scope>NUCLEOTIDE SEQUENCE [LARGE SCALE GENOMIC DNA]</scope>
    <source>
        <strain evidence="8 9">NCTC11227</strain>
    </source>
</reference>
<name>A0A378PJE2_9GAMM</name>
<evidence type="ECO:0000259" key="7">
    <source>
        <dbReference type="Pfam" id="PF03717"/>
    </source>
</evidence>
<dbReference type="SUPFAM" id="SSF56519">
    <property type="entry name" value="Penicillin binding protein dimerisation domain"/>
    <property type="match status" value="1"/>
</dbReference>
<keyword evidence="5" id="KW-0812">Transmembrane</keyword>
<evidence type="ECO:0000313" key="8">
    <source>
        <dbReference type="EMBL" id="STY86230.1"/>
    </source>
</evidence>
<feature type="domain" description="Penicillin-binding protein transpeptidase" evidence="6">
    <location>
        <begin position="353"/>
        <end position="647"/>
    </location>
</feature>
<evidence type="ECO:0000313" key="9">
    <source>
        <dbReference type="Proteomes" id="UP000255102"/>
    </source>
</evidence>
<dbReference type="Pfam" id="PF03717">
    <property type="entry name" value="PBP_dimer"/>
    <property type="match status" value="1"/>
</dbReference>
<dbReference type="RefSeq" id="WP_063513383.1">
    <property type="nucleotide sequence ID" value="NZ_CP011158.1"/>
</dbReference>
<evidence type="ECO:0000256" key="4">
    <source>
        <dbReference type="SAM" id="MobiDB-lite"/>
    </source>
</evidence>
<comment type="subcellular location">
    <subcellularLocation>
        <location evidence="1">Membrane</location>
    </subcellularLocation>
</comment>
<dbReference type="Pfam" id="PF00905">
    <property type="entry name" value="Transpeptidase"/>
    <property type="match status" value="1"/>
</dbReference>
<dbReference type="GO" id="GO:0071555">
    <property type="term" value="P:cell wall organization"/>
    <property type="evidence" value="ECO:0007669"/>
    <property type="project" value="TreeGrafter"/>
</dbReference>
<keyword evidence="3 5" id="KW-0472">Membrane</keyword>
<dbReference type="Gene3D" id="3.90.1310.10">
    <property type="entry name" value="Penicillin-binding protein 2a (Domain 2)"/>
    <property type="match status" value="1"/>
</dbReference>